<dbReference type="PANTHER" id="PTHR33065">
    <property type="entry name" value="OS07G0486400 PROTEIN"/>
    <property type="match status" value="1"/>
</dbReference>
<dbReference type="InterPro" id="IPR046533">
    <property type="entry name" value="DUF6598"/>
</dbReference>
<name>A0A0E0JC80_ORYNI</name>
<dbReference type="OMA" id="WKRTYRI"/>
<dbReference type="Proteomes" id="UP000006591">
    <property type="component" value="Chromosome 12"/>
</dbReference>
<feature type="domain" description="DUF6598" evidence="2">
    <location>
        <begin position="150"/>
        <end position="376"/>
    </location>
</feature>
<evidence type="ECO:0000313" key="3">
    <source>
        <dbReference type="EnsemblPlants" id="ONIVA12G17220.1"/>
    </source>
</evidence>
<dbReference type="STRING" id="4536.A0A0E0JC80"/>
<evidence type="ECO:0000313" key="4">
    <source>
        <dbReference type="Proteomes" id="UP000006591"/>
    </source>
</evidence>
<feature type="compositionally biased region" description="Basic and acidic residues" evidence="1">
    <location>
        <begin position="1"/>
        <end position="50"/>
    </location>
</feature>
<proteinExistence type="predicted"/>
<dbReference type="HOGENOM" id="CLU_034147_0_0_1"/>
<organism evidence="3">
    <name type="scientific">Oryza nivara</name>
    <name type="common">Indian wild rice</name>
    <name type="synonym">Oryza sativa f. spontanea</name>
    <dbReference type="NCBI Taxonomy" id="4536"/>
    <lineage>
        <taxon>Eukaryota</taxon>
        <taxon>Viridiplantae</taxon>
        <taxon>Streptophyta</taxon>
        <taxon>Embryophyta</taxon>
        <taxon>Tracheophyta</taxon>
        <taxon>Spermatophyta</taxon>
        <taxon>Magnoliopsida</taxon>
        <taxon>Liliopsida</taxon>
        <taxon>Poales</taxon>
        <taxon>Poaceae</taxon>
        <taxon>BOP clade</taxon>
        <taxon>Oryzoideae</taxon>
        <taxon>Oryzeae</taxon>
        <taxon>Oryzinae</taxon>
        <taxon>Oryza</taxon>
    </lineage>
</organism>
<dbReference type="Gramene" id="ONIVA12G17220.1">
    <property type="protein sequence ID" value="ONIVA12G17220.1"/>
    <property type="gene ID" value="ONIVA12G17220"/>
</dbReference>
<dbReference type="PANTHER" id="PTHR33065:SF212">
    <property type="entry name" value="DUF6598 DOMAIN-CONTAINING PROTEIN"/>
    <property type="match status" value="1"/>
</dbReference>
<feature type="compositionally biased region" description="Acidic residues" evidence="1">
    <location>
        <begin position="58"/>
        <end position="79"/>
    </location>
</feature>
<dbReference type="EnsemblPlants" id="ONIVA12G17220.1">
    <property type="protein sequence ID" value="ONIVA12G17220.1"/>
    <property type="gene ID" value="ONIVA12G17220"/>
</dbReference>
<reference evidence="3" key="2">
    <citation type="submission" date="2018-04" db="EMBL/GenBank/DDBJ databases">
        <title>OnivRS2 (Oryza nivara Reference Sequence Version 2).</title>
        <authorList>
            <person name="Zhang J."/>
            <person name="Kudrna D."/>
            <person name="Lee S."/>
            <person name="Talag J."/>
            <person name="Rajasekar S."/>
            <person name="Welchert J."/>
            <person name="Hsing Y.-I."/>
            <person name="Wing R.A."/>
        </authorList>
    </citation>
    <scope>NUCLEOTIDE SEQUENCE [LARGE SCALE GENOMIC DNA]</scope>
    <source>
        <strain evidence="3">SL10</strain>
    </source>
</reference>
<reference evidence="3" key="1">
    <citation type="submission" date="2015-04" db="UniProtKB">
        <authorList>
            <consortium name="EnsemblPlants"/>
        </authorList>
    </citation>
    <scope>IDENTIFICATION</scope>
    <source>
        <strain evidence="3">SL10</strain>
    </source>
</reference>
<evidence type="ECO:0000256" key="1">
    <source>
        <dbReference type="SAM" id="MobiDB-lite"/>
    </source>
</evidence>
<feature type="region of interest" description="Disordered" evidence="1">
    <location>
        <begin position="1"/>
        <end position="85"/>
    </location>
</feature>
<evidence type="ECO:0000259" key="2">
    <source>
        <dbReference type="Pfam" id="PF20241"/>
    </source>
</evidence>
<keyword evidence="4" id="KW-1185">Reference proteome</keyword>
<sequence length="390" mass="43624">MGISSHHDRYGVDRPTDDEKNDGATKDHLGDCKENVRTTTDSEEHDKTIEYPEMATSSDEDASDGEEEAGMSSDSEDDSSYNPPKIANTAFILEDSSHRDGSIYKGNSEWKRTYRIADLEETRLEAMILSGPKYCIMHGETCIRHGPCPMLHFFSLKLAEIAVTGGPVELYGYLAARDLLDPLRNYIFHTSRDDPIIVEKGSLIEISGPKRGIEILSDVLIEFDMRIKTGAEEEDDRQLIDGVLVVGCETPTDVTLRRRIHGDCGTVEIKFSHLRNAVEATVQVAILEVQSHFNLSIGSYVGSLPDEMQLFCGHIVEPCGLRKFVLSAMMRNLLRLKLKVSQGGSYAEHFCSFEPNHHGHSCQQINTEFASFLVKITWSTLDFGNPQNYL</sequence>
<protein>
    <recommendedName>
        <fullName evidence="2">DUF6598 domain-containing protein</fullName>
    </recommendedName>
</protein>
<dbReference type="AlphaFoldDB" id="A0A0E0JC80"/>
<dbReference type="Pfam" id="PF20241">
    <property type="entry name" value="DUF6598"/>
    <property type="match status" value="1"/>
</dbReference>
<accession>A0A0E0JC80</accession>
<dbReference type="eggNOG" id="ENOG502R51K">
    <property type="taxonomic scope" value="Eukaryota"/>
</dbReference>